<organism evidence="2 3">
    <name type="scientific">Stereocaulon virgatum</name>
    <dbReference type="NCBI Taxonomy" id="373712"/>
    <lineage>
        <taxon>Eukaryota</taxon>
        <taxon>Fungi</taxon>
        <taxon>Dikarya</taxon>
        <taxon>Ascomycota</taxon>
        <taxon>Pezizomycotina</taxon>
        <taxon>Lecanoromycetes</taxon>
        <taxon>OSLEUM clade</taxon>
        <taxon>Lecanoromycetidae</taxon>
        <taxon>Lecanorales</taxon>
        <taxon>Lecanorineae</taxon>
        <taxon>Stereocaulaceae</taxon>
        <taxon>Stereocaulon</taxon>
    </lineage>
</organism>
<dbReference type="Proteomes" id="UP001590950">
    <property type="component" value="Unassembled WGS sequence"/>
</dbReference>
<sequence length="123" mass="14047">MSATPFPDDLCQPTMKKQANPASTSPQKYIHLAPPPTLQQQHFPNFIPLPDNPPEIPPPSPRTRPSPQRQKPIQPQLHQPRQPPPLNPKQTTPVTNPIPAPLLRQQERIMLRQRVFVDWWVGC</sequence>
<proteinExistence type="predicted"/>
<evidence type="ECO:0000256" key="1">
    <source>
        <dbReference type="SAM" id="MobiDB-lite"/>
    </source>
</evidence>
<evidence type="ECO:0000313" key="2">
    <source>
        <dbReference type="EMBL" id="KAL2040965.1"/>
    </source>
</evidence>
<protein>
    <submittedName>
        <fullName evidence="2">Uncharacterized protein</fullName>
    </submittedName>
</protein>
<dbReference type="EMBL" id="JBEFKJ010000019">
    <property type="protein sequence ID" value="KAL2040965.1"/>
    <property type="molecule type" value="Genomic_DNA"/>
</dbReference>
<feature type="compositionally biased region" description="Low complexity" evidence="1">
    <location>
        <begin position="65"/>
        <end position="80"/>
    </location>
</feature>
<feature type="compositionally biased region" description="Pro residues" evidence="1">
    <location>
        <begin position="50"/>
        <end position="64"/>
    </location>
</feature>
<feature type="compositionally biased region" description="Polar residues" evidence="1">
    <location>
        <begin position="15"/>
        <end position="27"/>
    </location>
</feature>
<keyword evidence="3" id="KW-1185">Reference proteome</keyword>
<accession>A0ABR4A7B1</accession>
<comment type="caution">
    <text evidence="2">The sequence shown here is derived from an EMBL/GenBank/DDBJ whole genome shotgun (WGS) entry which is preliminary data.</text>
</comment>
<evidence type="ECO:0000313" key="3">
    <source>
        <dbReference type="Proteomes" id="UP001590950"/>
    </source>
</evidence>
<name>A0ABR4A7B1_9LECA</name>
<reference evidence="2 3" key="1">
    <citation type="submission" date="2024-09" db="EMBL/GenBank/DDBJ databases">
        <title>Rethinking Asexuality: The Enigmatic Case of Functional Sexual Genes in Lepraria (Stereocaulaceae).</title>
        <authorList>
            <person name="Doellman M."/>
            <person name="Sun Y."/>
            <person name="Barcenas-Pena A."/>
            <person name="Lumbsch H.T."/>
            <person name="Grewe F."/>
        </authorList>
    </citation>
    <scope>NUCLEOTIDE SEQUENCE [LARGE SCALE GENOMIC DNA]</scope>
    <source>
        <strain evidence="2 3">Mercado 3170</strain>
    </source>
</reference>
<feature type="region of interest" description="Disordered" evidence="1">
    <location>
        <begin position="1"/>
        <end position="98"/>
    </location>
</feature>
<gene>
    <name evidence="2" type="ORF">N7G274_006423</name>
</gene>